<evidence type="ECO:0008006" key="5">
    <source>
        <dbReference type="Google" id="ProtNLM"/>
    </source>
</evidence>
<name>A0A430K5R5_9FLAO</name>
<dbReference type="InterPro" id="IPR005565">
    <property type="entry name" value="Hemolysn_activator_HlyB_C"/>
</dbReference>
<evidence type="ECO:0000259" key="1">
    <source>
        <dbReference type="Pfam" id="PF00149"/>
    </source>
</evidence>
<dbReference type="RefSeq" id="WP_126161138.1">
    <property type="nucleotide sequence ID" value="NZ_RQPJ01000002.1"/>
</dbReference>
<evidence type="ECO:0000313" key="4">
    <source>
        <dbReference type="Proteomes" id="UP000267585"/>
    </source>
</evidence>
<dbReference type="Gene3D" id="2.40.160.50">
    <property type="entry name" value="membrane protein fhac: a member of the omp85/tpsb transporter family"/>
    <property type="match status" value="1"/>
</dbReference>
<reference evidence="3 4" key="1">
    <citation type="submission" date="2018-11" db="EMBL/GenBank/DDBJ databases">
        <title>Arenibacter aquaticus sp.nov., a marine bacterium isolated from surface seawater in the South China Sea.</title>
        <authorList>
            <person name="Guo J."/>
            <person name="Sun J."/>
        </authorList>
    </citation>
    <scope>NUCLEOTIDE SEQUENCE [LARGE SCALE GENOMIC DNA]</scope>
    <source>
        <strain evidence="3 4">GUO666</strain>
    </source>
</reference>
<protein>
    <recommendedName>
        <fullName evidence="5">Haemolysin activator HlyB C-terminal domain-containing protein</fullName>
    </recommendedName>
</protein>
<keyword evidence="4" id="KW-1185">Reference proteome</keyword>
<dbReference type="SUPFAM" id="SSF56300">
    <property type="entry name" value="Metallo-dependent phosphatases"/>
    <property type="match status" value="1"/>
</dbReference>
<evidence type="ECO:0000259" key="2">
    <source>
        <dbReference type="Pfam" id="PF03865"/>
    </source>
</evidence>
<feature type="domain" description="Calcineurin-like phosphoesterase" evidence="1">
    <location>
        <begin position="56"/>
        <end position="239"/>
    </location>
</feature>
<proteinExistence type="predicted"/>
<accession>A0A430K5R5</accession>
<dbReference type="GO" id="GO:0016787">
    <property type="term" value="F:hydrolase activity"/>
    <property type="evidence" value="ECO:0007669"/>
    <property type="project" value="InterPro"/>
</dbReference>
<dbReference type="Gene3D" id="3.60.21.10">
    <property type="match status" value="1"/>
</dbReference>
<dbReference type="AlphaFoldDB" id="A0A430K5R5"/>
<dbReference type="OrthoDB" id="333971at2"/>
<sequence>MKMYPFLKTAVIVLLVLLIEACATYSPQYVEKSTSLVPLEQQDSLLHTFYIAGGYGDIGGRSSELAIKLLDSSLNKAPKESTLIFTGDNISAQEEAWDLDKQLLEQQIHLAKNFKGNTIFLPGNNEWKSFKSGNVEKIEDVVKDLERENINFFPENACPIEHLVINDQLDLIVLDSKWFITNWSRVEDINKKCTDIKTRRRFLEELEGYINDGQDKNIIIAMHHPIFSNGKYAGKESLKSHITPLPVLGTMMNGISKLGAFSPDLLDSRRYNYLRILVSALAQASNRITIVSGHEESLQYLTGGGIHQIIGGSLTKKTPTKIGSDNITTIGGSLGYEGKFTHGDIGFAKLEYFVDGSSKVSFVSGSSPINSMKVLPKLFKDSVTKSFNTVTDKTMKKAVLDDPEKLNKSGFYKYLWGKRYRGYFGTPVTAPVAYLDTLYGGLKVTKEGGGHQSYSIRLEDSNGKEYAMRSLRKNALKFLKFKIKGIAYEEEKYRDTWAEEVISDFFTTAHPYMQLVINPLAKAVNVNHSSPSLYYVPKQQRLGDLNEKFGDELYFIEERPSDEQVNFKGYRRTVDESGKMKEMESTTDMLEKISSDESYTIDQRDFIRARIFDMLIGDWDRHQDQWRWAEYEKKNGDKEFLPIPRDRDNAFPRFDGVALKAIKLFIPDTRRWESYSPEIEDVKWLNMGGGRLDRALLTKYDAEVWEKEALFIQSKLTEKEIDKAFLNLPLEVRDSTAQRIKSHLKQRLTKLPAYARKYADYLERVVTLHGTEKDDLIEISRLPAGKTKVVLRRLLSDRKNEKMLERTFSADKTREIWIYGQGDDDVFTLSGENDNDIFIRLIGGYGEDEYNISNTAKLKVYDWKHEEIKFIEEEPRHQLTDVYTTNTFHWRYLQENSNIFLPAVGYRTDDGFYVGAKNTYFNRGFNGEDFRQKHTVGANYYFLFKALELSYQGVFANIIPKWNFKLEGYYTTDRFANNYFGTGNETINREDDFGRDYYRARMQKIRLNAGITYHTLHIKALYESFQLKEQQDRFFVPSNLDPEIFESQHYAGAEASAYYKNDDADDFPTKALYLGMTTGYKINTSNSDNQFGYFAFKAGISHKLIASGDLVLGTTAEYRTNIGNGTYFFYHAPNIGGDNGLRGFRDERFTGSSYLYQTSDLRLRIKTYPTAIAPITIGVYGGFDYGRVWNGAESNKWHTSQGGGVWISGFNFLSFKAGYFNSVEGDMVQVGFGFGF</sequence>
<dbReference type="Pfam" id="PF03865">
    <property type="entry name" value="ShlB"/>
    <property type="match status" value="1"/>
</dbReference>
<dbReference type="EMBL" id="RQPJ01000002">
    <property type="protein sequence ID" value="RTE54405.1"/>
    <property type="molecule type" value="Genomic_DNA"/>
</dbReference>
<gene>
    <name evidence="3" type="ORF">EHW67_04370</name>
</gene>
<dbReference type="InterPro" id="IPR029052">
    <property type="entry name" value="Metallo-depent_PP-like"/>
</dbReference>
<feature type="domain" description="Haemolysin activator HlyB C-terminal" evidence="2">
    <location>
        <begin position="1084"/>
        <end position="1204"/>
    </location>
</feature>
<evidence type="ECO:0000313" key="3">
    <source>
        <dbReference type="EMBL" id="RTE54405.1"/>
    </source>
</evidence>
<dbReference type="Proteomes" id="UP000267585">
    <property type="component" value="Unassembled WGS sequence"/>
</dbReference>
<dbReference type="Pfam" id="PF00149">
    <property type="entry name" value="Metallophos"/>
    <property type="match status" value="1"/>
</dbReference>
<dbReference type="InterPro" id="IPR004843">
    <property type="entry name" value="Calcineurin-like_PHP"/>
</dbReference>
<organism evidence="3 4">
    <name type="scientific">Arenibacter aquaticus</name>
    <dbReference type="NCBI Taxonomy" id="2489054"/>
    <lineage>
        <taxon>Bacteria</taxon>
        <taxon>Pseudomonadati</taxon>
        <taxon>Bacteroidota</taxon>
        <taxon>Flavobacteriia</taxon>
        <taxon>Flavobacteriales</taxon>
        <taxon>Flavobacteriaceae</taxon>
        <taxon>Arenibacter</taxon>
    </lineage>
</organism>
<comment type="caution">
    <text evidence="3">The sequence shown here is derived from an EMBL/GenBank/DDBJ whole genome shotgun (WGS) entry which is preliminary data.</text>
</comment>